<sequence length="146" mass="15722">MFDSLDRELIALLRNDGRAPVASLAAALGVSRATVKARLDRLIEEGVVLGFTVVLSAPQTDAIRAIMLIEVAGKATEAVVRRLRGFPEIRVLHATNGRWDLVAEIETRDLRSFDALLRRVREVDGIGVTETNLLLAARKGAPGAGA</sequence>
<keyword evidence="6" id="KW-1185">Reference proteome</keyword>
<dbReference type="InterPro" id="IPR036390">
    <property type="entry name" value="WH_DNA-bd_sf"/>
</dbReference>
<dbReference type="Proteomes" id="UP000655420">
    <property type="component" value="Unassembled WGS sequence"/>
</dbReference>
<evidence type="ECO:0000259" key="4">
    <source>
        <dbReference type="PROSITE" id="PS50956"/>
    </source>
</evidence>
<protein>
    <submittedName>
        <fullName evidence="5">Lrp/AsnC family transcriptional regulator</fullName>
    </submittedName>
</protein>
<dbReference type="Gene3D" id="3.30.70.920">
    <property type="match status" value="1"/>
</dbReference>
<dbReference type="InterPro" id="IPR000485">
    <property type="entry name" value="AsnC-type_HTH_dom"/>
</dbReference>
<dbReference type="PANTHER" id="PTHR30154:SF34">
    <property type="entry name" value="TRANSCRIPTIONAL REGULATOR AZLB"/>
    <property type="match status" value="1"/>
</dbReference>
<gene>
    <name evidence="5" type="ORF">H0I76_18240</name>
</gene>
<evidence type="ECO:0000313" key="6">
    <source>
        <dbReference type="Proteomes" id="UP000655420"/>
    </source>
</evidence>
<dbReference type="SUPFAM" id="SSF46785">
    <property type="entry name" value="Winged helix' DNA-binding domain"/>
    <property type="match status" value="1"/>
</dbReference>
<dbReference type="GO" id="GO:0005829">
    <property type="term" value="C:cytosol"/>
    <property type="evidence" value="ECO:0007669"/>
    <property type="project" value="TreeGrafter"/>
</dbReference>
<dbReference type="PANTHER" id="PTHR30154">
    <property type="entry name" value="LEUCINE-RESPONSIVE REGULATORY PROTEIN"/>
    <property type="match status" value="1"/>
</dbReference>
<feature type="domain" description="HTH asnC-type" evidence="4">
    <location>
        <begin position="2"/>
        <end position="87"/>
    </location>
</feature>
<dbReference type="AlphaFoldDB" id="A0A8J7SI31"/>
<evidence type="ECO:0000256" key="3">
    <source>
        <dbReference type="ARBA" id="ARBA00023163"/>
    </source>
</evidence>
<dbReference type="PRINTS" id="PR00033">
    <property type="entry name" value="HTHASNC"/>
</dbReference>
<reference evidence="5" key="1">
    <citation type="submission" date="2020-12" db="EMBL/GenBank/DDBJ databases">
        <title>Bacterial taxonomy.</title>
        <authorList>
            <person name="Pan X."/>
        </authorList>
    </citation>
    <scope>NUCLEOTIDE SEQUENCE</scope>
    <source>
        <strain evidence="5">M0105</strain>
    </source>
</reference>
<dbReference type="EMBL" id="JAEHHL010000015">
    <property type="protein sequence ID" value="MBK0401142.1"/>
    <property type="molecule type" value="Genomic_DNA"/>
</dbReference>
<dbReference type="InterPro" id="IPR019887">
    <property type="entry name" value="Tscrpt_reg_AsnC/Lrp_C"/>
</dbReference>
<dbReference type="InterPro" id="IPR036388">
    <property type="entry name" value="WH-like_DNA-bd_sf"/>
</dbReference>
<keyword evidence="2" id="KW-0238">DNA-binding</keyword>
<dbReference type="RefSeq" id="WP_200613328.1">
    <property type="nucleotide sequence ID" value="NZ_JAEHHL010000015.1"/>
</dbReference>
<dbReference type="InterPro" id="IPR019888">
    <property type="entry name" value="Tscrpt_reg_AsnC-like"/>
</dbReference>
<evidence type="ECO:0000313" key="5">
    <source>
        <dbReference type="EMBL" id="MBK0401142.1"/>
    </source>
</evidence>
<dbReference type="GO" id="GO:0043200">
    <property type="term" value="P:response to amino acid"/>
    <property type="evidence" value="ECO:0007669"/>
    <property type="project" value="TreeGrafter"/>
</dbReference>
<dbReference type="InterPro" id="IPR011008">
    <property type="entry name" value="Dimeric_a/b-barrel"/>
</dbReference>
<keyword evidence="3" id="KW-0804">Transcription</keyword>
<name>A0A8J7SI31_9RHOB</name>
<comment type="caution">
    <text evidence="5">The sequence shown here is derived from an EMBL/GenBank/DDBJ whole genome shotgun (WGS) entry which is preliminary data.</text>
</comment>
<organism evidence="5 6">
    <name type="scientific">Thermohalobaculum xanthum</name>
    <dbReference type="NCBI Taxonomy" id="2753746"/>
    <lineage>
        <taxon>Bacteria</taxon>
        <taxon>Pseudomonadati</taxon>
        <taxon>Pseudomonadota</taxon>
        <taxon>Alphaproteobacteria</taxon>
        <taxon>Rhodobacterales</taxon>
        <taxon>Paracoccaceae</taxon>
        <taxon>Thermohalobaculum</taxon>
    </lineage>
</organism>
<dbReference type="Pfam" id="PF13404">
    <property type="entry name" value="HTH_AsnC-type"/>
    <property type="match status" value="1"/>
</dbReference>
<accession>A0A8J7SI31</accession>
<dbReference type="Pfam" id="PF01037">
    <property type="entry name" value="AsnC_trans_reg"/>
    <property type="match status" value="1"/>
</dbReference>
<dbReference type="Gene3D" id="1.10.10.10">
    <property type="entry name" value="Winged helix-like DNA-binding domain superfamily/Winged helix DNA-binding domain"/>
    <property type="match status" value="1"/>
</dbReference>
<evidence type="ECO:0000256" key="2">
    <source>
        <dbReference type="ARBA" id="ARBA00023125"/>
    </source>
</evidence>
<dbReference type="PROSITE" id="PS50956">
    <property type="entry name" value="HTH_ASNC_2"/>
    <property type="match status" value="1"/>
</dbReference>
<dbReference type="GO" id="GO:0043565">
    <property type="term" value="F:sequence-specific DNA binding"/>
    <property type="evidence" value="ECO:0007669"/>
    <property type="project" value="InterPro"/>
</dbReference>
<keyword evidence="1" id="KW-0805">Transcription regulation</keyword>
<proteinExistence type="predicted"/>
<dbReference type="SMART" id="SM00344">
    <property type="entry name" value="HTH_ASNC"/>
    <property type="match status" value="1"/>
</dbReference>
<dbReference type="SUPFAM" id="SSF54909">
    <property type="entry name" value="Dimeric alpha+beta barrel"/>
    <property type="match status" value="1"/>
</dbReference>
<evidence type="ECO:0000256" key="1">
    <source>
        <dbReference type="ARBA" id="ARBA00023015"/>
    </source>
</evidence>